<gene>
    <name evidence="1" type="ORF">GS18_0207345</name>
</gene>
<evidence type="ECO:0000313" key="1">
    <source>
        <dbReference type="EMBL" id="KEZ53403.1"/>
    </source>
</evidence>
<dbReference type="InterPro" id="IPR021617">
    <property type="entry name" value="DUF3231"/>
</dbReference>
<sequence length="324" mass="36520">MNNKYPLSSSEIGTLWLTYQEKTMILRVLEYFMEKSDDQQAKNIMGGLWQELNHFVTKMEGIVEQEGVAIPKGFTENDVNLQAPKLYDNGFDIMFLRILKEVSMGMYTLNMNMAYRDDVMSIYEGLTSTTQKVYKLSTHYLLEKGILTLPPLVEKPKTAEFIKDESYLDGFPFFKDSRALNDIEIGNLHHGIETNNIGMLLVTGFAQCSATPEIKDYFLKGKKLAKKQIETFEKLLLDSNVQFSAGAGGTVTSSAAAPFSEKLMMFCVYLLNGFGLVGSSFGTIFSLRSDLSLKTALIGKDIFFYATEGIKLMIENGWFEEPPE</sequence>
<dbReference type="STRING" id="246786.GS18_0207345"/>
<dbReference type="OrthoDB" id="1675670at2"/>
<comment type="caution">
    <text evidence="1">The sequence shown here is derived from an EMBL/GenBank/DDBJ whole genome shotgun (WGS) entry which is preliminary data.</text>
</comment>
<dbReference type="Pfam" id="PF11553">
    <property type="entry name" value="DUF3231"/>
    <property type="match status" value="2"/>
</dbReference>
<protein>
    <recommendedName>
        <fullName evidence="3">DUF3231 family protein</fullName>
    </recommendedName>
</protein>
<dbReference type="RefSeq" id="WP_029566464.1">
    <property type="nucleotide sequence ID" value="NZ_JNVC02000002.1"/>
</dbReference>
<proteinExistence type="predicted"/>
<dbReference type="EMBL" id="JNVC02000002">
    <property type="protein sequence ID" value="KEZ53403.1"/>
    <property type="molecule type" value="Genomic_DNA"/>
</dbReference>
<dbReference type="InterPro" id="IPR012347">
    <property type="entry name" value="Ferritin-like"/>
</dbReference>
<dbReference type="AlphaFoldDB" id="A0A084H1E1"/>
<evidence type="ECO:0008006" key="3">
    <source>
        <dbReference type="Google" id="ProtNLM"/>
    </source>
</evidence>
<name>A0A084H1E1_METID</name>
<dbReference type="Proteomes" id="UP000028549">
    <property type="component" value="Unassembled WGS sequence"/>
</dbReference>
<keyword evidence="2" id="KW-1185">Reference proteome</keyword>
<accession>A0A084H1E1</accession>
<organism evidence="1 2">
    <name type="scientific">Metabacillus indicus</name>
    <name type="common">Bacillus indicus</name>
    <dbReference type="NCBI Taxonomy" id="246786"/>
    <lineage>
        <taxon>Bacteria</taxon>
        <taxon>Bacillati</taxon>
        <taxon>Bacillota</taxon>
        <taxon>Bacilli</taxon>
        <taxon>Bacillales</taxon>
        <taxon>Bacillaceae</taxon>
        <taxon>Metabacillus</taxon>
    </lineage>
</organism>
<reference evidence="1 2" key="1">
    <citation type="journal article" date="2005" name="Int. J. Syst. Evol. Microbiol.">
        <title>Bacillus cibi sp. nov., isolated from jeotgal, a traditional Korean fermented seafood.</title>
        <authorList>
            <person name="Yoon J.H."/>
            <person name="Lee C.H."/>
            <person name="Oh T.K."/>
        </authorList>
    </citation>
    <scope>NUCLEOTIDE SEQUENCE [LARGE SCALE GENOMIC DNA]</scope>
    <source>
        <strain evidence="1 2">DSM 16189</strain>
    </source>
</reference>
<evidence type="ECO:0000313" key="2">
    <source>
        <dbReference type="Proteomes" id="UP000028549"/>
    </source>
</evidence>
<dbReference type="Gene3D" id="1.20.1260.10">
    <property type="match status" value="2"/>
</dbReference>